<dbReference type="NCBIfam" id="NF001099">
    <property type="entry name" value="PRK00132.1"/>
    <property type="match status" value="1"/>
</dbReference>
<gene>
    <name evidence="5" type="primary">rpsI</name>
    <name evidence="8" type="ORF">A6V39_04570</name>
</gene>
<dbReference type="PANTHER" id="PTHR21569">
    <property type="entry name" value="RIBOSOMAL PROTEIN S9"/>
    <property type="match status" value="1"/>
</dbReference>
<feature type="region of interest" description="Disordered" evidence="7">
    <location>
        <begin position="117"/>
        <end position="139"/>
    </location>
</feature>
<keyword evidence="2 5" id="KW-0689">Ribosomal protein</keyword>
<dbReference type="PANTHER" id="PTHR21569:SF1">
    <property type="entry name" value="SMALL RIBOSOMAL SUBUNIT PROTEIN US9M"/>
    <property type="match status" value="1"/>
</dbReference>
<dbReference type="STRING" id="432608.A6V39_04570"/>
<evidence type="ECO:0000256" key="3">
    <source>
        <dbReference type="ARBA" id="ARBA00023274"/>
    </source>
</evidence>
<dbReference type="InterPro" id="IPR020568">
    <property type="entry name" value="Ribosomal_Su5_D2-typ_SF"/>
</dbReference>
<protein>
    <recommendedName>
        <fullName evidence="4 5">Small ribosomal subunit protein uS9</fullName>
    </recommendedName>
</protein>
<keyword evidence="3 5" id="KW-0687">Ribonucleoprotein</keyword>
<dbReference type="SUPFAM" id="SSF54211">
    <property type="entry name" value="Ribosomal protein S5 domain 2-like"/>
    <property type="match status" value="1"/>
</dbReference>
<comment type="caution">
    <text evidence="8">The sequence shown here is derived from an EMBL/GenBank/DDBJ whole genome shotgun (WGS) entry which is preliminary data.</text>
</comment>
<evidence type="ECO:0000256" key="1">
    <source>
        <dbReference type="ARBA" id="ARBA00005251"/>
    </source>
</evidence>
<dbReference type="RefSeq" id="WP_187150543.1">
    <property type="nucleotide sequence ID" value="NZ_LWUJ01000012.1"/>
</dbReference>
<dbReference type="InterPro" id="IPR020574">
    <property type="entry name" value="Ribosomal_uS9_CS"/>
</dbReference>
<evidence type="ECO:0000256" key="2">
    <source>
        <dbReference type="ARBA" id="ARBA00022980"/>
    </source>
</evidence>
<keyword evidence="9" id="KW-1185">Reference proteome</keyword>
<dbReference type="GO" id="GO:0022627">
    <property type="term" value="C:cytosolic small ribosomal subunit"/>
    <property type="evidence" value="ECO:0007669"/>
    <property type="project" value="TreeGrafter"/>
</dbReference>
<evidence type="ECO:0000256" key="6">
    <source>
        <dbReference type="RuleBase" id="RU003815"/>
    </source>
</evidence>
<dbReference type="GO" id="GO:0003735">
    <property type="term" value="F:structural constituent of ribosome"/>
    <property type="evidence" value="ECO:0007669"/>
    <property type="project" value="InterPro"/>
</dbReference>
<accession>A0A1A9QD53</accession>
<organism evidence="8 9">
    <name type="scientific">Candidatus Mycoplasma haematobovis</name>
    <dbReference type="NCBI Taxonomy" id="432608"/>
    <lineage>
        <taxon>Bacteria</taxon>
        <taxon>Bacillati</taxon>
        <taxon>Mycoplasmatota</taxon>
        <taxon>Mollicutes</taxon>
        <taxon>Mycoplasmataceae</taxon>
        <taxon>Mycoplasma</taxon>
    </lineage>
</organism>
<dbReference type="HAMAP" id="MF_00532_B">
    <property type="entry name" value="Ribosomal_uS9_B"/>
    <property type="match status" value="1"/>
</dbReference>
<sequence length="139" mass="15480">MSANNFYGFGTRKEAIAKVQLIAGGSGNILIRTGNAKNSKTKEALEYFKNPFFIQDFMYPLTLTNQAKSFDICAHVSGGGIIAQASAIKLGIARALLVFDPKMKPAMKSYKLLTQNRKYKERKKVGKRGARRSPQFTKR</sequence>
<dbReference type="AlphaFoldDB" id="A0A1A9QD53"/>
<evidence type="ECO:0000313" key="8">
    <source>
        <dbReference type="EMBL" id="OAL10158.1"/>
    </source>
</evidence>
<dbReference type="InterPro" id="IPR023035">
    <property type="entry name" value="Ribosomal_uS9_bac/plastid"/>
</dbReference>
<dbReference type="Proteomes" id="UP000077623">
    <property type="component" value="Unassembled WGS sequence"/>
</dbReference>
<dbReference type="GO" id="GO:0003723">
    <property type="term" value="F:RNA binding"/>
    <property type="evidence" value="ECO:0007669"/>
    <property type="project" value="TreeGrafter"/>
</dbReference>
<name>A0A1A9QD53_9MOLU</name>
<reference evidence="9" key="1">
    <citation type="submission" date="2016-04" db="EMBL/GenBank/DDBJ databases">
        <authorList>
            <person name="Quiroz-Castaneda R.E."/>
            <person name="Martinez-Ocampo F."/>
        </authorList>
    </citation>
    <scope>NUCLEOTIDE SEQUENCE [LARGE SCALE GENOMIC DNA]</scope>
    <source>
        <strain evidence="9">INIFAP01</strain>
    </source>
</reference>
<evidence type="ECO:0000256" key="5">
    <source>
        <dbReference type="HAMAP-Rule" id="MF_00532"/>
    </source>
</evidence>
<evidence type="ECO:0000256" key="4">
    <source>
        <dbReference type="ARBA" id="ARBA00035259"/>
    </source>
</evidence>
<comment type="similarity">
    <text evidence="1 5 6">Belongs to the universal ribosomal protein uS9 family.</text>
</comment>
<dbReference type="InterPro" id="IPR014721">
    <property type="entry name" value="Ribsml_uS5_D2-typ_fold_subgr"/>
</dbReference>
<dbReference type="GO" id="GO:0006412">
    <property type="term" value="P:translation"/>
    <property type="evidence" value="ECO:0007669"/>
    <property type="project" value="UniProtKB-UniRule"/>
</dbReference>
<dbReference type="Pfam" id="PF00380">
    <property type="entry name" value="Ribosomal_S9"/>
    <property type="match status" value="1"/>
</dbReference>
<dbReference type="PROSITE" id="PS00360">
    <property type="entry name" value="RIBOSOMAL_S9"/>
    <property type="match status" value="1"/>
</dbReference>
<dbReference type="InterPro" id="IPR000754">
    <property type="entry name" value="Ribosomal_uS9"/>
</dbReference>
<evidence type="ECO:0000256" key="7">
    <source>
        <dbReference type="SAM" id="MobiDB-lite"/>
    </source>
</evidence>
<dbReference type="Gene3D" id="3.30.230.10">
    <property type="match status" value="1"/>
</dbReference>
<evidence type="ECO:0000313" key="9">
    <source>
        <dbReference type="Proteomes" id="UP000077623"/>
    </source>
</evidence>
<dbReference type="EMBL" id="LWUJ01000012">
    <property type="protein sequence ID" value="OAL10158.1"/>
    <property type="molecule type" value="Genomic_DNA"/>
</dbReference>
<proteinExistence type="inferred from homology"/>